<dbReference type="AlphaFoldDB" id="X0ZNR9"/>
<gene>
    <name evidence="1" type="ORF">S01H4_17475</name>
</gene>
<evidence type="ECO:0000313" key="1">
    <source>
        <dbReference type="EMBL" id="GAG62003.1"/>
    </source>
</evidence>
<comment type="caution">
    <text evidence="1">The sequence shown here is derived from an EMBL/GenBank/DDBJ whole genome shotgun (WGS) entry which is preliminary data.</text>
</comment>
<dbReference type="EMBL" id="BART01007701">
    <property type="protein sequence ID" value="GAG62003.1"/>
    <property type="molecule type" value="Genomic_DNA"/>
</dbReference>
<sequence length="93" mass="10437">MNYLLQNRGPGYTACQPSLVELEEGKQAIKVNLDHTFVDKDNQLMGLGIVGKIYVDIETLQVIYCTSKEDLENNIKVLQDAGIPPEIRPKGKY</sequence>
<reference evidence="1" key="1">
    <citation type="journal article" date="2014" name="Front. Microbiol.">
        <title>High frequency of phylogenetically diverse reductive dehalogenase-homologous genes in deep subseafloor sedimentary metagenomes.</title>
        <authorList>
            <person name="Kawai M."/>
            <person name="Futagami T."/>
            <person name="Toyoda A."/>
            <person name="Takaki Y."/>
            <person name="Nishi S."/>
            <person name="Hori S."/>
            <person name="Arai W."/>
            <person name="Tsubouchi T."/>
            <person name="Morono Y."/>
            <person name="Uchiyama I."/>
            <person name="Ito T."/>
            <person name="Fujiyama A."/>
            <person name="Inagaki F."/>
            <person name="Takami H."/>
        </authorList>
    </citation>
    <scope>NUCLEOTIDE SEQUENCE</scope>
    <source>
        <strain evidence="1">Expedition CK06-06</strain>
    </source>
</reference>
<accession>X0ZNR9</accession>
<proteinExistence type="predicted"/>
<organism evidence="1">
    <name type="scientific">marine sediment metagenome</name>
    <dbReference type="NCBI Taxonomy" id="412755"/>
    <lineage>
        <taxon>unclassified sequences</taxon>
        <taxon>metagenomes</taxon>
        <taxon>ecological metagenomes</taxon>
    </lineage>
</organism>
<name>X0ZNR9_9ZZZZ</name>
<protein>
    <submittedName>
        <fullName evidence="1">Uncharacterized protein</fullName>
    </submittedName>
</protein>